<dbReference type="SUPFAM" id="SSF81383">
    <property type="entry name" value="F-box domain"/>
    <property type="match status" value="1"/>
</dbReference>
<dbReference type="Pfam" id="PF01650">
    <property type="entry name" value="Peptidase_C13"/>
    <property type="match status" value="1"/>
</dbReference>
<evidence type="ECO:0000313" key="4">
    <source>
        <dbReference type="Proteomes" id="UP000316726"/>
    </source>
</evidence>
<dbReference type="STRING" id="1764295.A0A5B8MP52"/>
<dbReference type="Proteomes" id="UP000316726">
    <property type="component" value="Chromosome 5"/>
</dbReference>
<dbReference type="InterPro" id="IPR001096">
    <property type="entry name" value="Peptidase_C13"/>
</dbReference>
<dbReference type="GO" id="GO:0004197">
    <property type="term" value="F:cysteine-type endopeptidase activity"/>
    <property type="evidence" value="ECO:0007669"/>
    <property type="project" value="TreeGrafter"/>
</dbReference>
<gene>
    <name evidence="3" type="ORF">A3770_05p36280</name>
</gene>
<dbReference type="CDD" id="cd09917">
    <property type="entry name" value="F-box_SF"/>
    <property type="match status" value="1"/>
</dbReference>
<dbReference type="OrthoDB" id="192611at2759"/>
<dbReference type="PROSITE" id="PS50181">
    <property type="entry name" value="FBOX"/>
    <property type="match status" value="1"/>
</dbReference>
<dbReference type="Gene3D" id="1.10.132.130">
    <property type="match status" value="1"/>
</dbReference>
<dbReference type="PANTHER" id="PTHR12000:SF42">
    <property type="entry name" value="LEGUMAIN"/>
    <property type="match status" value="1"/>
</dbReference>
<dbReference type="PRINTS" id="PR00776">
    <property type="entry name" value="HEMOGLOBNASE"/>
</dbReference>
<keyword evidence="4" id="KW-1185">Reference proteome</keyword>
<dbReference type="InterPro" id="IPR046427">
    <property type="entry name" value="Legumain_prodom_sf"/>
</dbReference>
<dbReference type="AlphaFoldDB" id="A0A5B8MP52"/>
<feature type="domain" description="F-box" evidence="2">
    <location>
        <begin position="15"/>
        <end position="63"/>
    </location>
</feature>
<organism evidence="3 4">
    <name type="scientific">Chloropicon primus</name>
    <dbReference type="NCBI Taxonomy" id="1764295"/>
    <lineage>
        <taxon>Eukaryota</taxon>
        <taxon>Viridiplantae</taxon>
        <taxon>Chlorophyta</taxon>
        <taxon>Chloropicophyceae</taxon>
        <taxon>Chloropicales</taxon>
        <taxon>Chloropicaceae</taxon>
        <taxon>Chloropicon</taxon>
    </lineage>
</organism>
<accession>A0A5B8MP52</accession>
<dbReference type="PANTHER" id="PTHR12000">
    <property type="entry name" value="HEMOGLOBINASE FAMILY MEMBER"/>
    <property type="match status" value="1"/>
</dbReference>
<sequence length="889" mass="98652">MEETRESKRQRREGRNALEVLPERAWLLVLKKLSPYDRVAFGLTCKTFLAAVTATASPEWKKVALPLRTDLTRERLFEQMPCFSLGWFQWVFRSFKRKKGAPGDRRSKEYYGHLYDSDLMHLAAFQGSKKVMEWLVCQGIPLDIMLTYPHGLEGVTFTFCSGFEVRTRLALGTCGLVLLQLQEVTFTFCSGFEARIGLALGTGGLVLMQLKEAILTFCSGLEVRNRLVSGATRLVLLQLEEVTLMFCSGSEARTRLVIGTRTLVKRQLEEVTLMFCSGLEARIRLALGTRGHVLMQLGEATLAFCSGFEARIRLVVGTSGLVLMQLKEVTLKSCSGFEVRIRLVSGTRRLVSMQLQEATLVFCSGSEARTHLVIGTRGLVLMQLKKVTFAFCTSGEMVASALPCRGLGLILLLGVATQLIQAGAGAKLGRPFLSGGELSPDSDKWAVLVAGSNGFWNYSYQILKSRGFPESNIIVMRYDDIEFNALNPMPGTVINRADCIPTEKDEAGDWEVAEGCDVQRGCRKDYFGAAVSPESFINVLRGDHEAQKHLCKKLNSDPLKFGGCNGKVLNTTESSKVFLAFFDHGGTHMIGFPPEWKYGPMRYVTAKDLMVALEYMSESKMYDEMVLYIEACESGSMFNGLLPQNMSIWATTAADPFHSSYATACGIPLGDVIMPCLGDLYSVNWMQDVEQHMDKETFEDDFDLVEKETNLSQVCAYGDDNIAAEHIRSYLEYPSQATVVGSKGSTSSKIARPRGLTVPSTEASDLFFRLAPPNPSLQEEHRRRKKLDRYLEAKMLELAEDLQVLEPAASGLDHIRVKKLCHHKPKPASLDQAYFGCLREAVDLFQTQCASLSEASAKYLKHLSAFCSSRPSSTVTGAILRVCNEATIH</sequence>
<dbReference type="Gene3D" id="3.40.50.1460">
    <property type="match status" value="1"/>
</dbReference>
<dbReference type="InterPro" id="IPR001810">
    <property type="entry name" value="F-box_dom"/>
</dbReference>
<dbReference type="GO" id="GO:0005773">
    <property type="term" value="C:vacuole"/>
    <property type="evidence" value="ECO:0007669"/>
    <property type="project" value="GOC"/>
</dbReference>
<dbReference type="GO" id="GO:0006624">
    <property type="term" value="P:vacuolar protein processing"/>
    <property type="evidence" value="ECO:0007669"/>
    <property type="project" value="TreeGrafter"/>
</dbReference>
<evidence type="ECO:0000256" key="1">
    <source>
        <dbReference type="ARBA" id="ARBA00009941"/>
    </source>
</evidence>
<reference evidence="3 4" key="1">
    <citation type="submission" date="2018-07" db="EMBL/GenBank/DDBJ databases">
        <title>The complete nuclear genome of the prasinophyte Chloropicon primus (CCMP1205).</title>
        <authorList>
            <person name="Pombert J.-F."/>
            <person name="Otis C."/>
            <person name="Turmel M."/>
            <person name="Lemieux C."/>
        </authorList>
    </citation>
    <scope>NUCLEOTIDE SEQUENCE [LARGE SCALE GENOMIC DNA]</scope>
    <source>
        <strain evidence="3 4">CCMP1205</strain>
    </source>
</reference>
<dbReference type="Pfam" id="PF00646">
    <property type="entry name" value="F-box"/>
    <property type="match status" value="1"/>
</dbReference>
<name>A0A5B8MP52_9CHLO</name>
<dbReference type="EMBL" id="CP031038">
    <property type="protein sequence ID" value="QDZ21110.1"/>
    <property type="molecule type" value="Genomic_DNA"/>
</dbReference>
<comment type="similarity">
    <text evidence="1">Belongs to the peptidase C13 family.</text>
</comment>
<evidence type="ECO:0000313" key="3">
    <source>
        <dbReference type="EMBL" id="QDZ21110.1"/>
    </source>
</evidence>
<evidence type="ECO:0000259" key="2">
    <source>
        <dbReference type="PROSITE" id="PS50181"/>
    </source>
</evidence>
<dbReference type="GO" id="GO:0051603">
    <property type="term" value="P:proteolysis involved in protein catabolic process"/>
    <property type="evidence" value="ECO:0007669"/>
    <property type="project" value="TreeGrafter"/>
</dbReference>
<protein>
    <submittedName>
        <fullName evidence="3">Legumain peptidase</fullName>
    </submittedName>
</protein>
<dbReference type="InterPro" id="IPR036047">
    <property type="entry name" value="F-box-like_dom_sf"/>
</dbReference>
<proteinExistence type="inferred from homology"/>